<evidence type="ECO:0000259" key="1">
    <source>
        <dbReference type="PROSITE" id="PS50206"/>
    </source>
</evidence>
<dbReference type="InterPro" id="IPR001763">
    <property type="entry name" value="Rhodanese-like_dom"/>
</dbReference>
<dbReference type="CDD" id="cd00158">
    <property type="entry name" value="RHOD"/>
    <property type="match status" value="1"/>
</dbReference>
<name>A0A5P8P330_9BACT</name>
<evidence type="ECO:0000313" key="3">
    <source>
        <dbReference type="Proteomes" id="UP000326944"/>
    </source>
</evidence>
<proteinExistence type="predicted"/>
<dbReference type="InterPro" id="IPR050229">
    <property type="entry name" value="GlpE_sulfurtransferase"/>
</dbReference>
<gene>
    <name evidence="2" type="ORF">FJR48_10255</name>
</gene>
<keyword evidence="3" id="KW-1185">Reference proteome</keyword>
<evidence type="ECO:0000313" key="2">
    <source>
        <dbReference type="EMBL" id="QFR50085.1"/>
    </source>
</evidence>
<feature type="domain" description="Rhodanese" evidence="1">
    <location>
        <begin position="50"/>
        <end position="145"/>
    </location>
</feature>
<sequence>METLKDSAHLDLEELAQRRAEVYLSEQFKKLISDAEKNVQQIEPKDLDLNDLDILLLDVREPEEFASGYLRKEKHLTIPRGKLEFVAIKKIFEQYGHDVPIVTYCFKGPRGLLAAEQLKKMGFTNVKNIKDGLINWLESGRTLKSYFGEITLVAKKS</sequence>
<dbReference type="OrthoDB" id="9789348at2"/>
<dbReference type="PROSITE" id="PS50206">
    <property type="entry name" value="RHODANESE_3"/>
    <property type="match status" value="1"/>
</dbReference>
<dbReference type="KEGG" id="sulg:FJR48_10255"/>
<protein>
    <submittedName>
        <fullName evidence="2">Rhodanese-like domain-containing protein</fullName>
    </submittedName>
</protein>
<dbReference type="Gene3D" id="3.40.250.10">
    <property type="entry name" value="Rhodanese-like domain"/>
    <property type="match status" value="1"/>
</dbReference>
<dbReference type="PANTHER" id="PTHR43031:SF16">
    <property type="entry name" value="OXIDOREDUCTASE"/>
    <property type="match status" value="1"/>
</dbReference>
<dbReference type="AlphaFoldDB" id="A0A5P8P330"/>
<dbReference type="EMBL" id="CP043617">
    <property type="protein sequence ID" value="QFR50085.1"/>
    <property type="molecule type" value="Genomic_DNA"/>
</dbReference>
<dbReference type="SUPFAM" id="SSF52821">
    <property type="entry name" value="Rhodanese/Cell cycle control phosphatase"/>
    <property type="match status" value="1"/>
</dbReference>
<dbReference type="Proteomes" id="UP000326944">
    <property type="component" value="Chromosome"/>
</dbReference>
<reference evidence="2 3" key="1">
    <citation type="submission" date="2019-09" db="EMBL/GenBank/DDBJ databases">
        <title>Sulfurimonas gotlandica sp. nov., a chemoautotrophic and psychrotolerant epsilonproteobacterium isolated from a pelagic redoxcline, and an emended description of the genus Sulfurimonas.</title>
        <authorList>
            <person name="Wang S."/>
            <person name="Jiang L."/>
            <person name="Shao S."/>
        </authorList>
    </citation>
    <scope>NUCLEOTIDE SEQUENCE [LARGE SCALE GENOMIC DNA]</scope>
    <source>
        <strain evidence="2 3">GYSZ_1</strain>
    </source>
</reference>
<dbReference type="SMART" id="SM00450">
    <property type="entry name" value="RHOD"/>
    <property type="match status" value="1"/>
</dbReference>
<dbReference type="PANTHER" id="PTHR43031">
    <property type="entry name" value="FAD-DEPENDENT OXIDOREDUCTASE"/>
    <property type="match status" value="1"/>
</dbReference>
<dbReference type="InterPro" id="IPR036873">
    <property type="entry name" value="Rhodanese-like_dom_sf"/>
</dbReference>
<dbReference type="Pfam" id="PF00581">
    <property type="entry name" value="Rhodanese"/>
    <property type="match status" value="1"/>
</dbReference>
<organism evidence="2 3">
    <name type="scientific">Sulfurimonas lithotrophica</name>
    <dbReference type="NCBI Taxonomy" id="2590022"/>
    <lineage>
        <taxon>Bacteria</taxon>
        <taxon>Pseudomonadati</taxon>
        <taxon>Campylobacterota</taxon>
        <taxon>Epsilonproteobacteria</taxon>
        <taxon>Campylobacterales</taxon>
        <taxon>Sulfurimonadaceae</taxon>
        <taxon>Sulfurimonas</taxon>
    </lineage>
</organism>
<dbReference type="RefSeq" id="WP_152308033.1">
    <property type="nucleotide sequence ID" value="NZ_CP043617.1"/>
</dbReference>
<accession>A0A5P8P330</accession>